<organism evidence="2 3">
    <name type="scientific">Polycladospora coralii</name>
    <dbReference type="NCBI Taxonomy" id="2771432"/>
    <lineage>
        <taxon>Bacteria</taxon>
        <taxon>Bacillati</taxon>
        <taxon>Bacillota</taxon>
        <taxon>Bacilli</taxon>
        <taxon>Bacillales</taxon>
        <taxon>Thermoactinomycetaceae</taxon>
        <taxon>Polycladospora</taxon>
    </lineage>
</organism>
<evidence type="ECO:0000313" key="2">
    <source>
        <dbReference type="EMBL" id="MBD1373366.1"/>
    </source>
</evidence>
<proteinExistence type="predicted"/>
<name>A0A926RYB9_9BACL</name>
<keyword evidence="3" id="KW-1185">Reference proteome</keyword>
<gene>
    <name evidence="2" type="ORF">IC620_13510</name>
</gene>
<feature type="transmembrane region" description="Helical" evidence="1">
    <location>
        <begin position="28"/>
        <end position="48"/>
    </location>
</feature>
<keyword evidence="1" id="KW-0472">Membrane</keyword>
<sequence length="49" mass="5345">MARKRKKEKRVASVDAVGVLERDLKNTALWIGISVIVVAVAATITRVIV</sequence>
<evidence type="ECO:0000256" key="1">
    <source>
        <dbReference type="SAM" id="Phobius"/>
    </source>
</evidence>
<accession>A0A926RYB9</accession>
<dbReference type="RefSeq" id="WP_191140800.1">
    <property type="nucleotide sequence ID" value="NZ_JACXAG020000008.1"/>
</dbReference>
<dbReference type="Proteomes" id="UP000661691">
    <property type="component" value="Unassembled WGS sequence"/>
</dbReference>
<evidence type="ECO:0000313" key="3">
    <source>
        <dbReference type="Proteomes" id="UP000661691"/>
    </source>
</evidence>
<reference evidence="2" key="1">
    <citation type="submission" date="2020-09" db="EMBL/GenBank/DDBJ databases">
        <title>A novel bacterium of genus Hazenella, isolated from South China Sea.</title>
        <authorList>
            <person name="Huang H."/>
            <person name="Mo K."/>
            <person name="Hu Y."/>
        </authorList>
    </citation>
    <scope>NUCLEOTIDE SEQUENCE</scope>
    <source>
        <strain evidence="2">IB182357</strain>
    </source>
</reference>
<comment type="caution">
    <text evidence="2">The sequence shown here is derived from an EMBL/GenBank/DDBJ whole genome shotgun (WGS) entry which is preliminary data.</text>
</comment>
<keyword evidence="1" id="KW-0812">Transmembrane</keyword>
<protein>
    <submittedName>
        <fullName evidence="2">Uncharacterized protein</fullName>
    </submittedName>
</protein>
<dbReference type="EMBL" id="JACXAH010000023">
    <property type="protein sequence ID" value="MBD1373366.1"/>
    <property type="molecule type" value="Genomic_DNA"/>
</dbReference>
<keyword evidence="1" id="KW-1133">Transmembrane helix</keyword>
<dbReference type="AlphaFoldDB" id="A0A926RYB9"/>